<protein>
    <submittedName>
        <fullName evidence="3">DUF5103 domain-containing protein</fullName>
    </submittedName>
</protein>
<name>A0ABZ2YJX6_9BACT</name>
<dbReference type="RefSeq" id="WP_341834971.1">
    <property type="nucleotide sequence ID" value="NZ_CP149822.1"/>
</dbReference>
<dbReference type="InterPro" id="IPR031345">
    <property type="entry name" value="T9SS_Plug_N"/>
</dbReference>
<keyword evidence="1" id="KW-0732">Signal</keyword>
<feature type="domain" description="Type 9 secretion system plug protein N-terminal" evidence="2">
    <location>
        <begin position="37"/>
        <end position="161"/>
    </location>
</feature>
<evidence type="ECO:0000313" key="4">
    <source>
        <dbReference type="Proteomes" id="UP001485459"/>
    </source>
</evidence>
<dbReference type="EMBL" id="CP149822">
    <property type="protein sequence ID" value="WZN40029.1"/>
    <property type="molecule type" value="Genomic_DNA"/>
</dbReference>
<dbReference type="Proteomes" id="UP001485459">
    <property type="component" value="Chromosome"/>
</dbReference>
<feature type="signal peptide" evidence="1">
    <location>
        <begin position="1"/>
        <end position="22"/>
    </location>
</feature>
<keyword evidence="4" id="KW-1185">Reference proteome</keyword>
<dbReference type="Pfam" id="PF17116">
    <property type="entry name" value="T9SS_plug_1st"/>
    <property type="match status" value="1"/>
</dbReference>
<sequence length="430" mass="49800">MRIVAFVCCSLAALLFFPGAKGQVNAITPDHIYHQNIATVKLTPPGEMLGLPIIALNSGDQLELQFDDLQAEIKSYFYTLQLCNADWTPASVNTIDYLRGFSEVQIRDYKFSSVALQKYVHYKARIPSSNSTPTRAGNYLLKVYLDGDTNRLAFTRRLMVINNKSGVAGWISQPTNPKLFRNSQKINVSVNTKGLNIQNPFDQLKIVIQQNFRWDNAITGIKPMFIKGDVIEYNAEQDCIFPAFKEWRWVDLRSFRLQTERVRNTQYLRNGTVINVMPDVPRDNQIYQYLRDINGMYDPATIEDYNIQFEGDYARVNFNFPMKEPFAGYDMYIFGELTQYELNDRNKMVWNGEKGAYEGALFLKQGYYNYVYGLVDKTRPNSPMSTEFTEGNWWETENAYTVLVYYRTLGGRHDELVGMLRMNSLTNRQR</sequence>
<evidence type="ECO:0000313" key="3">
    <source>
        <dbReference type="EMBL" id="WZN40029.1"/>
    </source>
</evidence>
<reference evidence="4" key="1">
    <citation type="submission" date="2024-03" db="EMBL/GenBank/DDBJ databases">
        <title>Chitinophaga horti sp. nov., isolated from garden soil.</title>
        <authorList>
            <person name="Lee D.S."/>
            <person name="Han D.M."/>
            <person name="Baek J.H."/>
            <person name="Choi D.G."/>
            <person name="Jeon J.H."/>
            <person name="Jeon C.O."/>
        </authorList>
    </citation>
    <scope>NUCLEOTIDE SEQUENCE [LARGE SCALE GENOMIC DNA]</scope>
    <source>
        <strain evidence="4">GPA1</strain>
    </source>
</reference>
<organism evidence="3 4">
    <name type="scientific">Chitinophaga pollutisoli</name>
    <dbReference type="NCBI Taxonomy" id="3133966"/>
    <lineage>
        <taxon>Bacteria</taxon>
        <taxon>Pseudomonadati</taxon>
        <taxon>Bacteroidota</taxon>
        <taxon>Chitinophagia</taxon>
        <taxon>Chitinophagales</taxon>
        <taxon>Chitinophagaceae</taxon>
        <taxon>Chitinophaga</taxon>
    </lineage>
</organism>
<proteinExistence type="predicted"/>
<gene>
    <name evidence="3" type="ORF">WJU16_18795</name>
</gene>
<accession>A0ABZ2YJX6</accession>
<evidence type="ECO:0000256" key="1">
    <source>
        <dbReference type="SAM" id="SignalP"/>
    </source>
</evidence>
<evidence type="ECO:0000259" key="2">
    <source>
        <dbReference type="Pfam" id="PF17116"/>
    </source>
</evidence>
<feature type="chain" id="PRO_5046410187" evidence="1">
    <location>
        <begin position="23"/>
        <end position="430"/>
    </location>
</feature>